<sequence length="1156" mass="127507">MPASSNEEMASLLDPALTHTVVRDEHEELRSQLLASIEQNRLAFAANKHVAQVKEPSPSLHDAVKEDAPNKMSILQAGNRTENGKEVQASTMVESPEDGPSAAMTAPADAADPLEVDTHMEDTTVDMINAAEETETNSPEEDKAAGSEPDTENEGEDDYQDASSSLHKFDGNLVTVGANEAASVVDTDGASAVSDSGAEEDSDDDPDLCVFCEQAESAVTSTEDDVTCRVCRRPAHRVCFDAQGFHSAESENWECQRCAANGSSTSPKGQPRKPRQSASRLVRDLLPVSRGMQKPGAHSIFAQPLIQDDEGGRALRKRKSESDERIPSIHKRPKTMQETPKVDTIQPESICHSTRRSSQKLVLGLPPLPTARILQHRPYHKPPPHKFILAFRLDQSKIATVLAEPPRPHRRKYLKKKQKIPAPPPYQPPVPKFPALPAHNLMFPFMFGDRESDVNSKPYGGILSEAEAETSKSLPQMRDREIFEIARKEAEEERKRTSAKAEAEIYGSAGENANATNSKRTVSGPPSKIKCIQFGKYVIDTSYAAPYPEEYSHESRLFICEFCLKYLPSEFVAWRHKLKCPAKHPPGDEIYRDGSLSIWEVDGRKKTEYCQCLCLMAKLFLGSKTLYYDVDPFLFYVLTEYDEYGYHFVGYFSKEKRPASQNNVSCILVMPIHQRKGYATFLIEFSYLLTRLEGKEGSPEKPLSDMGLTAYRSYWDLTISRHLLQLGNKPFSVKDMMLRTGMTADDVVHSLERLYAFVRDPVTKAYAIRYDKSLYANIVDKYESKGFQVIREERLVWTPYIMGRSDAATLDAAPVNAIAQRPEDIIKAMGDEADRMSPQMAEQSPLKSPSASNVDPALLNEHGTVAPGPPPTGLMDDIQPTAVETTSNEPLTNGDIDKGKAPAEPSVTGYALTYLTERIPQTRFQIDPPIPAAMLRNAKSKRKSITSTPRPKGKTLTKPTTPHALRQSPRKAGSVNGSVSGRGASRMSSPDKASASVRRSGRRSGLANEVVVVAASNEEDDDDDHEAQDEEEEGEDADASADEEDVEDEIEVNLSHHQNAIEADSVASTSADEDASDRSDDEPDSQFEREDDASEEEEIEESNASDDPDAVVDEEEDEESAEEEEEDGEIEVDVPSAVSSTAVTDDEGENSSGGEE</sequence>
<keyword evidence="9" id="KW-0007">Acetylation</keyword>
<evidence type="ECO:0000256" key="1">
    <source>
        <dbReference type="ARBA" id="ARBA00004123"/>
    </source>
</evidence>
<keyword evidence="6 13" id="KW-0863">Zinc-finger</keyword>
<feature type="compositionally biased region" description="Low complexity" evidence="15">
    <location>
        <begin position="993"/>
        <end position="1016"/>
    </location>
</feature>
<dbReference type="InterPro" id="IPR036388">
    <property type="entry name" value="WH-like_DNA-bd_sf"/>
</dbReference>
<comment type="function">
    <text evidence="11">Catalytic component of the NuA4 histone acetyltransferase (HAT) complex which is involved in epigenetic transcriptional activation of selected genes principally by acetylation of nucleosomal histones H4, H3, H2B, H2A and H2A variant H2A.Z. Acetylates histone H4 to form H4K5ac, H4K8ac, H4K12ac and H4K16ac, histone H3 to form H3K14ac, and histone H2A to form H2AK4ac and H2AK7ac. The NuA4 complex is involved in the DNA damage response and is required for chromosome segregation. The NuA4 complex plays a direct role in repair of DNA double-strand breaks (DSBs) through homologous recombination. Recruitment to promoters depends on H3K4me. Also acetylates non-histone proteins. In addition to protein acetyltransferase, can use different acyl-CoA substrates, such as 2-hydroxyisobutanoyl-CoA (2-hydroxyisobutyryl-CoA) or (2E)-butenoyl-CoA (crotonyl-CoA), and is able to mediate protein 2-hydroxyisobutyrylation and crotonylation, respectively.</text>
</comment>
<feature type="active site" description="Proton donor/acceptor" evidence="12">
    <location>
        <position position="700"/>
    </location>
</feature>
<dbReference type="Gene3D" id="3.40.630.30">
    <property type="match status" value="1"/>
</dbReference>
<dbReference type="PANTHER" id="PTHR10615:SF161">
    <property type="entry name" value="HISTONE ACETYLTRANSFERASE KAT7"/>
    <property type="match status" value="1"/>
</dbReference>
<evidence type="ECO:0000256" key="3">
    <source>
        <dbReference type="ARBA" id="ARBA00013184"/>
    </source>
</evidence>
<feature type="region of interest" description="Disordered" evidence="15">
    <location>
        <begin position="833"/>
        <end position="874"/>
    </location>
</feature>
<feature type="compositionally biased region" description="Polar residues" evidence="15">
    <location>
        <begin position="840"/>
        <end position="853"/>
    </location>
</feature>
<keyword evidence="18" id="KW-0012">Acyltransferase</keyword>
<evidence type="ECO:0000256" key="11">
    <source>
        <dbReference type="ARBA" id="ARBA00045805"/>
    </source>
</evidence>
<feature type="region of interest" description="Disordered" evidence="15">
    <location>
        <begin position="132"/>
        <end position="164"/>
    </location>
</feature>
<dbReference type="GO" id="GO:0008270">
    <property type="term" value="F:zinc ion binding"/>
    <property type="evidence" value="ECO:0007669"/>
    <property type="project" value="UniProtKB-KW"/>
</dbReference>
<dbReference type="GO" id="GO:0031507">
    <property type="term" value="P:heterochromatin formation"/>
    <property type="evidence" value="ECO:0007669"/>
    <property type="project" value="UniProtKB-ARBA"/>
</dbReference>
<feature type="region of interest" description="Disordered" evidence="15">
    <location>
        <begin position="260"/>
        <end position="341"/>
    </location>
</feature>
<dbReference type="PANTHER" id="PTHR10615">
    <property type="entry name" value="HISTONE ACETYLTRANSFERASE"/>
    <property type="match status" value="1"/>
</dbReference>
<evidence type="ECO:0000256" key="2">
    <source>
        <dbReference type="ARBA" id="ARBA00010107"/>
    </source>
</evidence>
<feature type="domain" description="PHD-type" evidence="16">
    <location>
        <begin position="206"/>
        <end position="261"/>
    </location>
</feature>
<evidence type="ECO:0000256" key="7">
    <source>
        <dbReference type="ARBA" id="ARBA00022833"/>
    </source>
</evidence>
<comment type="caution">
    <text evidence="18">The sequence shown here is derived from an EMBL/GenBank/DDBJ whole genome shotgun (WGS) entry which is preliminary data.</text>
</comment>
<dbReference type="Gene3D" id="3.30.60.60">
    <property type="entry name" value="N-acetyl transferase-like"/>
    <property type="match status" value="1"/>
</dbReference>
<dbReference type="Pfam" id="PF17772">
    <property type="entry name" value="zf-MYST"/>
    <property type="match status" value="1"/>
</dbReference>
<dbReference type="InterPro" id="IPR002717">
    <property type="entry name" value="HAT_MYST-type"/>
</dbReference>
<keyword evidence="10 14" id="KW-0539">Nucleus</keyword>
<dbReference type="InterPro" id="IPR011011">
    <property type="entry name" value="Znf_FYVE_PHD"/>
</dbReference>
<evidence type="ECO:0000256" key="5">
    <source>
        <dbReference type="ARBA" id="ARBA00022723"/>
    </source>
</evidence>
<feature type="compositionally biased region" description="Acidic residues" evidence="15">
    <location>
        <begin position="1071"/>
        <end position="1132"/>
    </location>
</feature>
<dbReference type="FunFam" id="3.30.60.60:FF:000001">
    <property type="entry name" value="Histone acetyltransferase"/>
    <property type="match status" value="1"/>
</dbReference>
<evidence type="ECO:0000256" key="12">
    <source>
        <dbReference type="PIRSR" id="PIRSR602717-51"/>
    </source>
</evidence>
<dbReference type="EC" id="2.3.1.48" evidence="3 14"/>
<evidence type="ECO:0000256" key="9">
    <source>
        <dbReference type="ARBA" id="ARBA00022990"/>
    </source>
</evidence>
<keyword evidence="4 18" id="KW-0808">Transferase</keyword>
<comment type="subcellular location">
    <subcellularLocation>
        <location evidence="1 14">Nucleus</location>
    </subcellularLocation>
</comment>
<evidence type="ECO:0000313" key="19">
    <source>
        <dbReference type="Proteomes" id="UP001309876"/>
    </source>
</evidence>
<dbReference type="Proteomes" id="UP001309876">
    <property type="component" value="Unassembled WGS sequence"/>
</dbReference>
<dbReference type="InterPro" id="IPR050603">
    <property type="entry name" value="MYST_HAT"/>
</dbReference>
<evidence type="ECO:0000256" key="13">
    <source>
        <dbReference type="PROSITE-ProRule" id="PRU00146"/>
    </source>
</evidence>
<comment type="similarity">
    <text evidence="2 14">Belongs to the MYST (SAS/MOZ) family.</text>
</comment>
<dbReference type="GO" id="GO:0005634">
    <property type="term" value="C:nucleus"/>
    <property type="evidence" value="ECO:0007669"/>
    <property type="project" value="UniProtKB-SubCell"/>
</dbReference>
<feature type="region of interest" description="Disordered" evidence="15">
    <location>
        <begin position="935"/>
        <end position="1156"/>
    </location>
</feature>
<evidence type="ECO:0000256" key="14">
    <source>
        <dbReference type="RuleBase" id="RU361211"/>
    </source>
</evidence>
<feature type="region of interest" description="Disordered" evidence="15">
    <location>
        <begin position="885"/>
        <end position="904"/>
    </location>
</feature>
<keyword evidence="7" id="KW-0862">Zinc</keyword>
<feature type="compositionally biased region" description="Acidic residues" evidence="15">
    <location>
        <begin position="1144"/>
        <end position="1156"/>
    </location>
</feature>
<evidence type="ECO:0000256" key="4">
    <source>
        <dbReference type="ARBA" id="ARBA00022679"/>
    </source>
</evidence>
<dbReference type="InterPro" id="IPR019787">
    <property type="entry name" value="Znf_PHD-finger"/>
</dbReference>
<dbReference type="InterPro" id="IPR016181">
    <property type="entry name" value="Acyl_CoA_acyltransferase"/>
</dbReference>
<feature type="compositionally biased region" description="Acidic residues" evidence="15">
    <location>
        <begin position="149"/>
        <end position="160"/>
    </location>
</feature>
<evidence type="ECO:0000256" key="15">
    <source>
        <dbReference type="SAM" id="MobiDB-lite"/>
    </source>
</evidence>
<dbReference type="EMBL" id="JAVRRJ010000003">
    <property type="protein sequence ID" value="KAK5086482.1"/>
    <property type="molecule type" value="Genomic_DNA"/>
</dbReference>
<dbReference type="GO" id="GO:0006357">
    <property type="term" value="P:regulation of transcription by RNA polymerase II"/>
    <property type="evidence" value="ECO:0007669"/>
    <property type="project" value="TreeGrafter"/>
</dbReference>
<feature type="compositionally biased region" description="Acidic residues" evidence="15">
    <location>
        <begin position="1017"/>
        <end position="1051"/>
    </location>
</feature>
<evidence type="ECO:0000259" key="17">
    <source>
        <dbReference type="PROSITE" id="PS51726"/>
    </source>
</evidence>
<dbReference type="SUPFAM" id="SSF57903">
    <property type="entry name" value="FYVE/PHD zinc finger"/>
    <property type="match status" value="1"/>
</dbReference>
<dbReference type="PROSITE" id="PS50016">
    <property type="entry name" value="ZF_PHD_2"/>
    <property type="match status" value="1"/>
</dbReference>
<feature type="region of interest" description="Disordered" evidence="15">
    <location>
        <begin position="186"/>
        <end position="205"/>
    </location>
</feature>
<dbReference type="InterPro" id="IPR013083">
    <property type="entry name" value="Znf_RING/FYVE/PHD"/>
</dbReference>
<dbReference type="Gene3D" id="3.30.40.10">
    <property type="entry name" value="Zinc/RING finger domain, C3HC4 (zinc finger)"/>
    <property type="match status" value="1"/>
</dbReference>
<evidence type="ECO:0000259" key="16">
    <source>
        <dbReference type="PROSITE" id="PS50016"/>
    </source>
</evidence>
<organism evidence="18 19">
    <name type="scientific">Lithohypha guttulata</name>
    <dbReference type="NCBI Taxonomy" id="1690604"/>
    <lineage>
        <taxon>Eukaryota</taxon>
        <taxon>Fungi</taxon>
        <taxon>Dikarya</taxon>
        <taxon>Ascomycota</taxon>
        <taxon>Pezizomycotina</taxon>
        <taxon>Eurotiomycetes</taxon>
        <taxon>Chaetothyriomycetidae</taxon>
        <taxon>Chaetothyriales</taxon>
        <taxon>Trichomeriaceae</taxon>
        <taxon>Lithohypha</taxon>
    </lineage>
</organism>
<gene>
    <name evidence="18" type="primary">SAS3</name>
    <name evidence="18" type="ORF">LTR05_003650</name>
</gene>
<feature type="compositionally biased region" description="Low complexity" evidence="15">
    <location>
        <begin position="948"/>
        <end position="962"/>
    </location>
</feature>
<comment type="catalytic activity">
    <reaction evidence="14">
        <text>L-lysyl-[protein] + acetyl-CoA = N(6)-acetyl-L-lysyl-[protein] + CoA + H(+)</text>
        <dbReference type="Rhea" id="RHEA:45948"/>
        <dbReference type="Rhea" id="RHEA-COMP:9752"/>
        <dbReference type="Rhea" id="RHEA-COMP:10731"/>
        <dbReference type="ChEBI" id="CHEBI:15378"/>
        <dbReference type="ChEBI" id="CHEBI:29969"/>
        <dbReference type="ChEBI" id="CHEBI:57287"/>
        <dbReference type="ChEBI" id="CHEBI:57288"/>
        <dbReference type="ChEBI" id="CHEBI:61930"/>
        <dbReference type="EC" id="2.3.1.48"/>
    </reaction>
</comment>
<proteinExistence type="inferred from homology"/>
<dbReference type="AlphaFoldDB" id="A0AAN7T036"/>
<reference evidence="18 19" key="1">
    <citation type="submission" date="2023-08" db="EMBL/GenBank/DDBJ databases">
        <title>Black Yeasts Isolated from many extreme environments.</title>
        <authorList>
            <person name="Coleine C."/>
            <person name="Stajich J.E."/>
            <person name="Selbmann L."/>
        </authorList>
    </citation>
    <scope>NUCLEOTIDE SEQUENCE [LARGE SCALE GENOMIC DNA]</scope>
    <source>
        <strain evidence="18 19">CCFEE 5910</strain>
    </source>
</reference>
<feature type="domain" description="MYST-type HAT" evidence="17">
    <location>
        <begin position="524"/>
        <end position="799"/>
    </location>
</feature>
<dbReference type="PROSITE" id="PS51726">
    <property type="entry name" value="MYST_HAT"/>
    <property type="match status" value="1"/>
</dbReference>
<protein>
    <recommendedName>
        <fullName evidence="3 14">Histone acetyltransferase</fullName>
        <ecNumber evidence="3 14">2.3.1.48</ecNumber>
    </recommendedName>
</protein>
<dbReference type="InterPro" id="IPR040706">
    <property type="entry name" value="Zf-MYST"/>
</dbReference>
<dbReference type="Gene3D" id="1.10.10.10">
    <property type="entry name" value="Winged helix-like DNA-binding domain superfamily/Winged helix DNA-binding domain"/>
    <property type="match status" value="1"/>
</dbReference>
<name>A0AAN7T036_9EURO</name>
<dbReference type="GO" id="GO:0003712">
    <property type="term" value="F:transcription coregulator activity"/>
    <property type="evidence" value="ECO:0007669"/>
    <property type="project" value="TreeGrafter"/>
</dbReference>
<feature type="region of interest" description="Disordered" evidence="15">
    <location>
        <begin position="75"/>
        <end position="106"/>
    </location>
</feature>
<accession>A0AAN7T036</accession>
<evidence type="ECO:0000256" key="10">
    <source>
        <dbReference type="ARBA" id="ARBA00023242"/>
    </source>
</evidence>
<dbReference type="Pfam" id="PF01853">
    <property type="entry name" value="MOZ_SAS"/>
    <property type="match status" value="1"/>
</dbReference>
<dbReference type="GO" id="GO:0004402">
    <property type="term" value="F:histone acetyltransferase activity"/>
    <property type="evidence" value="ECO:0007669"/>
    <property type="project" value="InterPro"/>
</dbReference>
<keyword evidence="8" id="KW-0156">Chromatin regulator</keyword>
<dbReference type="FunFam" id="3.40.630.30:FF:000001">
    <property type="entry name" value="Histone acetyltransferase"/>
    <property type="match status" value="1"/>
</dbReference>
<evidence type="ECO:0000313" key="18">
    <source>
        <dbReference type="EMBL" id="KAK5086482.1"/>
    </source>
</evidence>
<evidence type="ECO:0000256" key="8">
    <source>
        <dbReference type="ARBA" id="ARBA00022853"/>
    </source>
</evidence>
<dbReference type="SUPFAM" id="SSF55729">
    <property type="entry name" value="Acyl-CoA N-acyltransferases (Nat)"/>
    <property type="match status" value="1"/>
</dbReference>
<keyword evidence="19" id="KW-1185">Reference proteome</keyword>
<dbReference type="CDD" id="cd15489">
    <property type="entry name" value="PHD_SF"/>
    <property type="match status" value="1"/>
</dbReference>
<keyword evidence="5" id="KW-0479">Metal-binding</keyword>
<evidence type="ECO:0000256" key="6">
    <source>
        <dbReference type="ARBA" id="ARBA00022771"/>
    </source>
</evidence>
<dbReference type="GO" id="GO:0003682">
    <property type="term" value="F:chromatin binding"/>
    <property type="evidence" value="ECO:0007669"/>
    <property type="project" value="TreeGrafter"/>
</dbReference>
<feature type="compositionally biased region" description="Low complexity" evidence="15">
    <location>
        <begin position="186"/>
        <end position="196"/>
    </location>
</feature>
<dbReference type="GO" id="GO:1990467">
    <property type="term" value="C:NuA3a histone acetyltransferase complex"/>
    <property type="evidence" value="ECO:0007669"/>
    <property type="project" value="TreeGrafter"/>
</dbReference>